<reference evidence="2" key="1">
    <citation type="journal article" date="2021" name="Microb. Physiol.">
        <title>Proteogenomic Insights into the Physiology of Marine, Sulfate-Reducing, Filamentous Desulfonema limicola and Desulfonema magnum.</title>
        <authorList>
            <person name="Schnaars V."/>
            <person name="Wohlbrand L."/>
            <person name="Scheve S."/>
            <person name="Hinrichs C."/>
            <person name="Reinhardt R."/>
            <person name="Rabus R."/>
        </authorList>
    </citation>
    <scope>NUCLEOTIDE SEQUENCE</scope>
    <source>
        <strain evidence="2">4be13</strain>
    </source>
</reference>
<dbReference type="EMBL" id="CP061800">
    <property type="protein sequence ID" value="QTA93563.1"/>
    <property type="molecule type" value="Genomic_DNA"/>
</dbReference>
<dbReference type="GO" id="GO:0006313">
    <property type="term" value="P:DNA transposition"/>
    <property type="evidence" value="ECO:0007669"/>
    <property type="project" value="InterPro"/>
</dbReference>
<accession>A0A975BXJ4</accession>
<dbReference type="Gene3D" id="3.30.70.1290">
    <property type="entry name" value="Transposase IS200-like"/>
    <property type="match status" value="1"/>
</dbReference>
<feature type="domain" description="Transposase IS200-like" evidence="1">
    <location>
        <begin position="5"/>
        <end position="119"/>
    </location>
</feature>
<sequence length="150" mass="17624">MANSYISLYVHYVFSTKNRDPLIRPEIRDRLWAYMGGIARENHMKAISVGGTNDHAHLLISLPATITISKAIQIIKGGSSRWVHETFEHMKHFSWQEGYGAFSVNVSIVKDTVRYIERQAEHHRHKSFQEEYLEFLKKHGMEYDERYVWG</sequence>
<dbReference type="NCBIfam" id="NF033573">
    <property type="entry name" value="transpos_IS200"/>
    <property type="match status" value="1"/>
</dbReference>
<evidence type="ECO:0000313" key="3">
    <source>
        <dbReference type="Proteomes" id="UP000663722"/>
    </source>
</evidence>
<dbReference type="GO" id="GO:0004803">
    <property type="term" value="F:transposase activity"/>
    <property type="evidence" value="ECO:0007669"/>
    <property type="project" value="InterPro"/>
</dbReference>
<evidence type="ECO:0000259" key="1">
    <source>
        <dbReference type="SMART" id="SM01321"/>
    </source>
</evidence>
<organism evidence="2 3">
    <name type="scientific">Desulfonema magnum</name>
    <dbReference type="NCBI Taxonomy" id="45655"/>
    <lineage>
        <taxon>Bacteria</taxon>
        <taxon>Pseudomonadati</taxon>
        <taxon>Thermodesulfobacteriota</taxon>
        <taxon>Desulfobacteria</taxon>
        <taxon>Desulfobacterales</taxon>
        <taxon>Desulfococcaceae</taxon>
        <taxon>Desulfonema</taxon>
    </lineage>
</organism>
<dbReference type="GO" id="GO:0003677">
    <property type="term" value="F:DNA binding"/>
    <property type="evidence" value="ECO:0007669"/>
    <property type="project" value="InterPro"/>
</dbReference>
<gene>
    <name evidence="2" type="ORF">dnm_096650</name>
</gene>
<dbReference type="Proteomes" id="UP000663722">
    <property type="component" value="Chromosome"/>
</dbReference>
<dbReference type="Pfam" id="PF01797">
    <property type="entry name" value="Y1_Tnp"/>
    <property type="match status" value="1"/>
</dbReference>
<dbReference type="PANTHER" id="PTHR33360">
    <property type="entry name" value="TRANSPOSASE FOR INSERTION SEQUENCE ELEMENT IS200"/>
    <property type="match status" value="1"/>
</dbReference>
<proteinExistence type="predicted"/>
<dbReference type="RefSeq" id="WP_207680449.1">
    <property type="nucleotide sequence ID" value="NZ_CP061800.1"/>
</dbReference>
<dbReference type="InterPro" id="IPR036515">
    <property type="entry name" value="Transposase_17_sf"/>
</dbReference>
<protein>
    <submittedName>
        <fullName evidence="2">Transposase IS200-like domain-containing protein</fullName>
    </submittedName>
</protein>
<dbReference type="SMART" id="SM01321">
    <property type="entry name" value="Y1_Tnp"/>
    <property type="match status" value="1"/>
</dbReference>
<name>A0A975BXJ4_9BACT</name>
<dbReference type="InterPro" id="IPR002686">
    <property type="entry name" value="Transposase_17"/>
</dbReference>
<dbReference type="PANTHER" id="PTHR33360:SF2">
    <property type="entry name" value="TRANSPOSASE FOR INSERTION SEQUENCE ELEMENT IS200"/>
    <property type="match status" value="1"/>
</dbReference>
<dbReference type="KEGG" id="dmm:dnm_096650"/>
<dbReference type="SUPFAM" id="SSF143422">
    <property type="entry name" value="Transposase IS200-like"/>
    <property type="match status" value="1"/>
</dbReference>
<dbReference type="AlphaFoldDB" id="A0A975BXJ4"/>
<keyword evidence="3" id="KW-1185">Reference proteome</keyword>
<evidence type="ECO:0000313" key="2">
    <source>
        <dbReference type="EMBL" id="QTA93563.1"/>
    </source>
</evidence>